<proteinExistence type="inferred from homology"/>
<evidence type="ECO:0000256" key="2">
    <source>
        <dbReference type="ARBA" id="ARBA00022517"/>
    </source>
</evidence>
<dbReference type="SUPFAM" id="SSF50346">
    <property type="entry name" value="PRC-barrel domain"/>
    <property type="match status" value="1"/>
</dbReference>
<protein>
    <recommendedName>
        <fullName evidence="5">Ribosome maturation factor RimM</fullName>
    </recommendedName>
</protein>
<evidence type="ECO:0000313" key="9">
    <source>
        <dbReference type="Proteomes" id="UP001499978"/>
    </source>
</evidence>
<dbReference type="Proteomes" id="UP001499978">
    <property type="component" value="Unassembled WGS sequence"/>
</dbReference>
<organism evidence="8 9">
    <name type="scientific">Pilimelia columellifera subsp. columellifera</name>
    <dbReference type="NCBI Taxonomy" id="706583"/>
    <lineage>
        <taxon>Bacteria</taxon>
        <taxon>Bacillati</taxon>
        <taxon>Actinomycetota</taxon>
        <taxon>Actinomycetes</taxon>
        <taxon>Micromonosporales</taxon>
        <taxon>Micromonosporaceae</taxon>
        <taxon>Pilimelia</taxon>
    </lineage>
</organism>
<keyword evidence="1 5" id="KW-0963">Cytoplasm</keyword>
<evidence type="ECO:0000259" key="6">
    <source>
        <dbReference type="Pfam" id="PF01782"/>
    </source>
</evidence>
<keyword evidence="3 5" id="KW-0698">rRNA processing</keyword>
<dbReference type="Gene3D" id="2.40.30.60">
    <property type="entry name" value="RimM"/>
    <property type="match status" value="1"/>
</dbReference>
<name>A0ABP6AFL9_9ACTN</name>
<feature type="domain" description="Ribosome maturation factor RimM PRC barrel" evidence="7">
    <location>
        <begin position="116"/>
        <end position="183"/>
    </location>
</feature>
<evidence type="ECO:0000256" key="4">
    <source>
        <dbReference type="ARBA" id="ARBA00023186"/>
    </source>
</evidence>
<reference evidence="9" key="1">
    <citation type="journal article" date="2019" name="Int. J. Syst. Evol. Microbiol.">
        <title>The Global Catalogue of Microorganisms (GCM) 10K type strain sequencing project: providing services to taxonomists for standard genome sequencing and annotation.</title>
        <authorList>
            <consortium name="The Broad Institute Genomics Platform"/>
            <consortium name="The Broad Institute Genome Sequencing Center for Infectious Disease"/>
            <person name="Wu L."/>
            <person name="Ma J."/>
        </authorList>
    </citation>
    <scope>NUCLEOTIDE SEQUENCE [LARGE SCALE GENOMIC DNA]</scope>
    <source>
        <strain evidence="9">JCM 3367</strain>
    </source>
</reference>
<keyword evidence="2 5" id="KW-0690">Ribosome biogenesis</keyword>
<dbReference type="Pfam" id="PF01782">
    <property type="entry name" value="RimM"/>
    <property type="match status" value="1"/>
</dbReference>
<dbReference type="InterPro" id="IPR009000">
    <property type="entry name" value="Transl_B-barrel_sf"/>
</dbReference>
<dbReference type="InterPro" id="IPR011961">
    <property type="entry name" value="RimM"/>
</dbReference>
<dbReference type="PANTHER" id="PTHR33692:SF1">
    <property type="entry name" value="RIBOSOME MATURATION FACTOR RIMM"/>
    <property type="match status" value="1"/>
</dbReference>
<dbReference type="Gene3D" id="2.30.30.240">
    <property type="entry name" value="PRC-barrel domain"/>
    <property type="match status" value="1"/>
</dbReference>
<dbReference type="EMBL" id="BAAARY010000002">
    <property type="protein sequence ID" value="GAA2513912.1"/>
    <property type="molecule type" value="Genomic_DNA"/>
</dbReference>
<comment type="domain">
    <text evidence="5">The PRC barrel domain binds ribosomal protein uS19.</text>
</comment>
<evidence type="ECO:0000256" key="5">
    <source>
        <dbReference type="HAMAP-Rule" id="MF_00014"/>
    </source>
</evidence>
<evidence type="ECO:0000259" key="7">
    <source>
        <dbReference type="Pfam" id="PF24986"/>
    </source>
</evidence>
<dbReference type="HAMAP" id="MF_00014">
    <property type="entry name" value="Ribosome_mat_RimM"/>
    <property type="match status" value="1"/>
</dbReference>
<dbReference type="NCBIfam" id="TIGR02273">
    <property type="entry name" value="16S_RimM"/>
    <property type="match status" value="1"/>
</dbReference>
<keyword evidence="9" id="KW-1185">Reference proteome</keyword>
<dbReference type="PANTHER" id="PTHR33692">
    <property type="entry name" value="RIBOSOME MATURATION FACTOR RIMM"/>
    <property type="match status" value="1"/>
</dbReference>
<dbReference type="Pfam" id="PF24986">
    <property type="entry name" value="PRC_RimM"/>
    <property type="match status" value="1"/>
</dbReference>
<accession>A0ABP6AFL9</accession>
<comment type="function">
    <text evidence="5">An accessory protein needed during the final step in the assembly of 30S ribosomal subunit, possibly for assembly of the head region. Essential for efficient processing of 16S rRNA. May be needed both before and after RbfA during the maturation of 16S rRNA. It has affinity for free ribosomal 30S subunits but not for 70S ribosomes.</text>
</comment>
<comment type="caution">
    <text evidence="8">The sequence shown here is derived from an EMBL/GenBank/DDBJ whole genome shotgun (WGS) entry which is preliminary data.</text>
</comment>
<comment type="subunit">
    <text evidence="5">Binds ribosomal protein uS19.</text>
</comment>
<keyword evidence="4 5" id="KW-0143">Chaperone</keyword>
<evidence type="ECO:0000256" key="1">
    <source>
        <dbReference type="ARBA" id="ARBA00022490"/>
    </source>
</evidence>
<dbReference type="InterPro" id="IPR056792">
    <property type="entry name" value="PRC_RimM"/>
</dbReference>
<comment type="subcellular location">
    <subcellularLocation>
        <location evidence="5">Cytoplasm</location>
    </subcellularLocation>
</comment>
<dbReference type="InterPro" id="IPR036976">
    <property type="entry name" value="RimM_N_sf"/>
</dbReference>
<dbReference type="InterPro" id="IPR011033">
    <property type="entry name" value="PRC_barrel-like_sf"/>
</dbReference>
<dbReference type="InterPro" id="IPR002676">
    <property type="entry name" value="RimM_N"/>
</dbReference>
<evidence type="ECO:0000313" key="8">
    <source>
        <dbReference type="EMBL" id="GAA2513912.1"/>
    </source>
</evidence>
<evidence type="ECO:0000256" key="3">
    <source>
        <dbReference type="ARBA" id="ARBA00022552"/>
    </source>
</evidence>
<feature type="domain" description="RimM N-terminal" evidence="6">
    <location>
        <begin position="4"/>
        <end position="100"/>
    </location>
</feature>
<dbReference type="RefSeq" id="WP_344168165.1">
    <property type="nucleotide sequence ID" value="NZ_BAAARY010000002.1"/>
</dbReference>
<comment type="similarity">
    <text evidence="5">Belongs to the RimM family.</text>
</comment>
<gene>
    <name evidence="5 8" type="primary">rimM</name>
    <name evidence="8" type="ORF">GCM10010201_07250</name>
</gene>
<dbReference type="SUPFAM" id="SSF50447">
    <property type="entry name" value="Translation proteins"/>
    <property type="match status" value="1"/>
</dbReference>
<sequence length="186" mass="20155">MHLVVGRIIRPHGIRGEVIVDVRTDDPRDRFQPGVRLLAGTARGPGFAPVDGASDGRWVVPDELEIESLREHQGRLIVVFAGVIDRNQADDLRGVLLWFDATGVPAPADPDEFHDHQLIGLRAVTPSGDELGTVTRIEHAPASDLLVLRRSDGQQALVPFVKAIVPEVDVPGGRVLVTPPDGLFDL</sequence>